<dbReference type="Proteomes" id="UP000177122">
    <property type="component" value="Unassembled WGS sequence"/>
</dbReference>
<dbReference type="InterPro" id="IPR002545">
    <property type="entry name" value="CheW-lke_dom"/>
</dbReference>
<accession>A0A1G2CYE6</accession>
<evidence type="ECO:0000259" key="1">
    <source>
        <dbReference type="PROSITE" id="PS50851"/>
    </source>
</evidence>
<reference evidence="2 3" key="1">
    <citation type="journal article" date="2016" name="Nat. Commun.">
        <title>Thousands of microbial genomes shed light on interconnected biogeochemical processes in an aquifer system.</title>
        <authorList>
            <person name="Anantharaman K."/>
            <person name="Brown C.T."/>
            <person name="Hug L.A."/>
            <person name="Sharon I."/>
            <person name="Castelle C.J."/>
            <person name="Probst A.J."/>
            <person name="Thomas B.C."/>
            <person name="Singh A."/>
            <person name="Wilkins M.J."/>
            <person name="Karaoz U."/>
            <person name="Brodie E.L."/>
            <person name="Williams K.H."/>
            <person name="Hubbard S.S."/>
            <person name="Banfield J.F."/>
        </authorList>
    </citation>
    <scope>NUCLEOTIDE SEQUENCE [LARGE SCALE GENOMIC DNA]</scope>
</reference>
<protein>
    <recommendedName>
        <fullName evidence="1">CheW-like domain-containing protein</fullName>
    </recommendedName>
</protein>
<dbReference type="SMART" id="SM00260">
    <property type="entry name" value="CheW"/>
    <property type="match status" value="1"/>
</dbReference>
<sequence>MKNPEYEEGGHDEKKDLFLFELDGDLYAVPVELVDRVMKIPPITPIPNAPAAIVGIFHLRGKVVLTLDLSSRMGISRMKPLSQNFLFVVRYKNDQFAILIDTPKVIVHIPASEIHRPDSILTARLSPQYVQGTFMFQEVTKVKVPNHSIFIEHIGGVDRRPEEIPPSLRPVLLLDLERVLDQEDLQHMFISQE</sequence>
<dbReference type="Pfam" id="PF01584">
    <property type="entry name" value="CheW"/>
    <property type="match status" value="1"/>
</dbReference>
<dbReference type="Gene3D" id="2.30.30.40">
    <property type="entry name" value="SH3 Domains"/>
    <property type="match status" value="1"/>
</dbReference>
<dbReference type="GO" id="GO:0005829">
    <property type="term" value="C:cytosol"/>
    <property type="evidence" value="ECO:0007669"/>
    <property type="project" value="TreeGrafter"/>
</dbReference>
<organism evidence="2 3">
    <name type="scientific">Candidatus Lloydbacteria bacterium RIFCSPHIGHO2_01_FULL_49_22</name>
    <dbReference type="NCBI Taxonomy" id="1798658"/>
    <lineage>
        <taxon>Bacteria</taxon>
        <taxon>Candidatus Lloydiibacteriota</taxon>
    </lineage>
</organism>
<proteinExistence type="predicted"/>
<dbReference type="Gene3D" id="2.40.50.180">
    <property type="entry name" value="CheA-289, Domain 4"/>
    <property type="match status" value="1"/>
</dbReference>
<evidence type="ECO:0000313" key="2">
    <source>
        <dbReference type="EMBL" id="OGZ06232.1"/>
    </source>
</evidence>
<dbReference type="EMBL" id="MHLI01000004">
    <property type="protein sequence ID" value="OGZ06232.1"/>
    <property type="molecule type" value="Genomic_DNA"/>
</dbReference>
<name>A0A1G2CYE6_9BACT</name>
<dbReference type="InterPro" id="IPR039315">
    <property type="entry name" value="CheW"/>
</dbReference>
<dbReference type="AlphaFoldDB" id="A0A1G2CYE6"/>
<dbReference type="SUPFAM" id="SSF50341">
    <property type="entry name" value="CheW-like"/>
    <property type="match status" value="1"/>
</dbReference>
<dbReference type="PROSITE" id="PS50851">
    <property type="entry name" value="CHEW"/>
    <property type="match status" value="1"/>
</dbReference>
<dbReference type="InterPro" id="IPR036061">
    <property type="entry name" value="CheW-like_dom_sf"/>
</dbReference>
<dbReference type="GO" id="GO:0007165">
    <property type="term" value="P:signal transduction"/>
    <property type="evidence" value="ECO:0007669"/>
    <property type="project" value="InterPro"/>
</dbReference>
<dbReference type="GO" id="GO:0006935">
    <property type="term" value="P:chemotaxis"/>
    <property type="evidence" value="ECO:0007669"/>
    <property type="project" value="InterPro"/>
</dbReference>
<comment type="caution">
    <text evidence="2">The sequence shown here is derived from an EMBL/GenBank/DDBJ whole genome shotgun (WGS) entry which is preliminary data.</text>
</comment>
<dbReference type="PANTHER" id="PTHR22617">
    <property type="entry name" value="CHEMOTAXIS SENSOR HISTIDINE KINASE-RELATED"/>
    <property type="match status" value="1"/>
</dbReference>
<gene>
    <name evidence="2" type="ORF">A2845_00290</name>
</gene>
<feature type="domain" description="CheW-like" evidence="1">
    <location>
        <begin position="14"/>
        <end position="185"/>
    </location>
</feature>
<dbReference type="PANTHER" id="PTHR22617:SF23">
    <property type="entry name" value="CHEMOTAXIS PROTEIN CHEW"/>
    <property type="match status" value="1"/>
</dbReference>
<evidence type="ECO:0000313" key="3">
    <source>
        <dbReference type="Proteomes" id="UP000177122"/>
    </source>
</evidence>